<dbReference type="Pfam" id="PF00326">
    <property type="entry name" value="Peptidase_S9"/>
    <property type="match status" value="1"/>
</dbReference>
<keyword evidence="1" id="KW-0378">Hydrolase</keyword>
<dbReference type="InterPro" id="IPR011042">
    <property type="entry name" value="6-blade_b-propeller_TolB-like"/>
</dbReference>
<dbReference type="GO" id="GO:0004252">
    <property type="term" value="F:serine-type endopeptidase activity"/>
    <property type="evidence" value="ECO:0007669"/>
    <property type="project" value="TreeGrafter"/>
</dbReference>
<dbReference type="SUPFAM" id="SSF82171">
    <property type="entry name" value="DPP6 N-terminal domain-like"/>
    <property type="match status" value="1"/>
</dbReference>
<feature type="domain" description="Peptidase S9 prolyl oligopeptidase catalytic" evidence="2">
    <location>
        <begin position="703"/>
        <end position="867"/>
    </location>
</feature>
<evidence type="ECO:0000256" key="1">
    <source>
        <dbReference type="ARBA" id="ARBA00022801"/>
    </source>
</evidence>
<dbReference type="Proteomes" id="UP000236737">
    <property type="component" value="Unassembled WGS sequence"/>
</dbReference>
<sequence length="878" mass="100391">MKLLYRINTITLLFIALQILPIKCHSQKKRKLTPDDYKLWNTLASGKLADDGSWISYSISHADDKDTLYLKNTATNFKYSFPSGHGENFTSDSNWFSFIKNDSLNLLNLHTGKMRRFEELSQGTFTPDSRYLLLYNEALKTFTFHNLKTFITTTIENVKKKNLNPNGNMLAIITEEKGLKTVKTIDLSNTLRATTIAENSQNSYSGLAWNKSGKALAFFEECKNENPELSCNKVHFCSNMDSTPKSKILDPLTTASFPKDCWIPLSKIYLSDDSKQLFLNIRAVANEKEVVQTDTQKKLSEISIWNTNDKQVPPPKKEDKPWVSIEKWSVWWPENNTIVAVEDDQHPNAVLTGDQKNALVYNTIEYLPQFEYVGEYIDLYLKDLKTGNKKLIVKKIINEFKHTVVSPSGKYVAYFKLNNWWVYNIATGKSNCITAKMNIPFYDVECDQAGAIPPYDLPGWTSNDEKIILYDQFDIWLMTNDGSKKEKITDGRKRQITYRIYDGQIQRLVRNNFYGFVAKSYTDKEGLLIETMDNTTLQQTYSIWNKSSGIKELIRKDMKLFALQKAKNSPVFQFMESRFDVSPKLILLTASGKEKQIAQANGQQKDFFWGKSELIHYLNADGKPLKGALFYPADYVPGRKYPMIVNIYQKKSDEVYNYVAPSLKLINGFNPTNFTTEGYFVLMPDLAYKLNEPGNSALNCVEAAVAKVIEMGSVDKNNIGLIGHSYGGVETTYIIGHTNIFKTAVAGAPATDLLSFYLSSGGYGQSNIWRFENQQFRIQAPFYSEEFLKNSPIGSVQNINTPLLIWTGNEDKSVDWSNSTKLQTALWRLHKKSTLIVYPGQEHVLTDQTYQEDLYFRVKNWFDYYLKGVPPAGWMANN</sequence>
<dbReference type="AlphaFoldDB" id="A0A1H6ARB4"/>
<dbReference type="SUPFAM" id="SSF53474">
    <property type="entry name" value="alpha/beta-Hydrolases"/>
    <property type="match status" value="1"/>
</dbReference>
<dbReference type="InterPro" id="IPR029058">
    <property type="entry name" value="AB_hydrolase_fold"/>
</dbReference>
<dbReference type="RefSeq" id="WP_104000968.1">
    <property type="nucleotide sequence ID" value="NZ_FNVP01000019.1"/>
</dbReference>
<dbReference type="Gene3D" id="2.120.10.30">
    <property type="entry name" value="TolB, C-terminal domain"/>
    <property type="match status" value="1"/>
</dbReference>
<evidence type="ECO:0000313" key="4">
    <source>
        <dbReference type="Proteomes" id="UP000236737"/>
    </source>
</evidence>
<dbReference type="GO" id="GO:0006508">
    <property type="term" value="P:proteolysis"/>
    <property type="evidence" value="ECO:0007669"/>
    <property type="project" value="InterPro"/>
</dbReference>
<keyword evidence="4" id="KW-1185">Reference proteome</keyword>
<dbReference type="InterPro" id="IPR001375">
    <property type="entry name" value="Peptidase_S9_cat"/>
</dbReference>
<accession>A0A1H6ARB4</accession>
<dbReference type="Gene3D" id="3.40.50.1820">
    <property type="entry name" value="alpha/beta hydrolase"/>
    <property type="match status" value="1"/>
</dbReference>
<gene>
    <name evidence="3" type="ORF">SAMN04488130_1197</name>
</gene>
<evidence type="ECO:0000313" key="3">
    <source>
        <dbReference type="EMBL" id="SEG50942.1"/>
    </source>
</evidence>
<dbReference type="OrthoDB" id="9812921at2"/>
<dbReference type="EMBL" id="FNVP01000019">
    <property type="protein sequence ID" value="SEG50942.1"/>
    <property type="molecule type" value="Genomic_DNA"/>
</dbReference>
<proteinExistence type="predicted"/>
<reference evidence="4" key="1">
    <citation type="submission" date="2016-10" db="EMBL/GenBank/DDBJ databases">
        <authorList>
            <person name="Varghese N."/>
            <person name="Submissions S."/>
        </authorList>
    </citation>
    <scope>NUCLEOTIDE SEQUENCE [LARGE SCALE GENOMIC DNA]</scope>
    <source>
        <strain evidence="4">CGMCC 1.9230</strain>
    </source>
</reference>
<dbReference type="PANTHER" id="PTHR42776">
    <property type="entry name" value="SERINE PEPTIDASE S9 FAMILY MEMBER"/>
    <property type="match status" value="1"/>
</dbReference>
<organism evidence="3 4">
    <name type="scientific">Flavobacterium urumqiense</name>
    <dbReference type="NCBI Taxonomy" id="935224"/>
    <lineage>
        <taxon>Bacteria</taxon>
        <taxon>Pseudomonadati</taxon>
        <taxon>Bacteroidota</taxon>
        <taxon>Flavobacteriia</taxon>
        <taxon>Flavobacteriales</taxon>
        <taxon>Flavobacteriaceae</taxon>
        <taxon>Flavobacterium</taxon>
    </lineage>
</organism>
<name>A0A1H6ARB4_9FLAO</name>
<dbReference type="PANTHER" id="PTHR42776:SF27">
    <property type="entry name" value="DIPEPTIDYL PEPTIDASE FAMILY MEMBER 6"/>
    <property type="match status" value="1"/>
</dbReference>
<protein>
    <submittedName>
        <fullName evidence="3">Prolyl oligopeptidase family protein</fullName>
    </submittedName>
</protein>
<evidence type="ECO:0000259" key="2">
    <source>
        <dbReference type="Pfam" id="PF00326"/>
    </source>
</evidence>